<dbReference type="EMBL" id="MHCH01000007">
    <property type="protein sequence ID" value="OGY18958.1"/>
    <property type="molecule type" value="Genomic_DNA"/>
</dbReference>
<feature type="transmembrane region" description="Helical" evidence="8">
    <location>
        <begin position="77"/>
        <end position="94"/>
    </location>
</feature>
<feature type="transmembrane region" description="Helical" evidence="8">
    <location>
        <begin position="6"/>
        <end position="29"/>
    </location>
</feature>
<dbReference type="GO" id="GO:0071555">
    <property type="term" value="P:cell wall organization"/>
    <property type="evidence" value="ECO:0007669"/>
    <property type="project" value="TreeGrafter"/>
</dbReference>
<dbReference type="GO" id="GO:0005886">
    <property type="term" value="C:plasma membrane"/>
    <property type="evidence" value="ECO:0007669"/>
    <property type="project" value="UniProtKB-SubCell"/>
</dbReference>
<evidence type="ECO:0000256" key="3">
    <source>
        <dbReference type="ARBA" id="ARBA00022679"/>
    </source>
</evidence>
<evidence type="ECO:0000313" key="10">
    <source>
        <dbReference type="Proteomes" id="UP000177324"/>
    </source>
</evidence>
<keyword evidence="7" id="KW-0460">Magnesium</keyword>
<evidence type="ECO:0000313" key="9">
    <source>
        <dbReference type="EMBL" id="OGY18958.1"/>
    </source>
</evidence>
<comment type="cofactor">
    <cofactor evidence="7">
        <name>Mg(2+)</name>
        <dbReference type="ChEBI" id="CHEBI:18420"/>
    </cofactor>
</comment>
<comment type="caution">
    <text evidence="9">The sequence shown here is derived from an EMBL/GenBank/DDBJ whole genome shotgun (WGS) entry which is preliminary data.</text>
</comment>
<evidence type="ECO:0000256" key="8">
    <source>
        <dbReference type="SAM" id="Phobius"/>
    </source>
</evidence>
<dbReference type="GO" id="GO:0009103">
    <property type="term" value="P:lipopolysaccharide biosynthetic process"/>
    <property type="evidence" value="ECO:0007669"/>
    <property type="project" value="TreeGrafter"/>
</dbReference>
<feature type="transmembrane region" description="Helical" evidence="8">
    <location>
        <begin position="106"/>
        <end position="130"/>
    </location>
</feature>
<feature type="transmembrane region" description="Helical" evidence="8">
    <location>
        <begin position="190"/>
        <end position="213"/>
    </location>
</feature>
<dbReference type="Pfam" id="PF00953">
    <property type="entry name" value="Glycos_transf_4"/>
    <property type="match status" value="1"/>
</dbReference>
<keyword evidence="7" id="KW-0479">Metal-binding</keyword>
<name>A0A1G1VU80_9BACT</name>
<dbReference type="InterPro" id="IPR000715">
    <property type="entry name" value="Glycosyl_transferase_4"/>
</dbReference>
<evidence type="ECO:0000256" key="7">
    <source>
        <dbReference type="PIRSR" id="PIRSR600715-1"/>
    </source>
</evidence>
<reference evidence="9 10" key="1">
    <citation type="journal article" date="2016" name="Nat. Commun.">
        <title>Thousands of microbial genomes shed light on interconnected biogeochemical processes in an aquifer system.</title>
        <authorList>
            <person name="Anantharaman K."/>
            <person name="Brown C.T."/>
            <person name="Hug L.A."/>
            <person name="Sharon I."/>
            <person name="Castelle C.J."/>
            <person name="Probst A.J."/>
            <person name="Thomas B.C."/>
            <person name="Singh A."/>
            <person name="Wilkins M.J."/>
            <person name="Karaoz U."/>
            <person name="Brodie E.L."/>
            <person name="Williams K.H."/>
            <person name="Hubbard S.S."/>
            <person name="Banfield J.F."/>
        </authorList>
    </citation>
    <scope>NUCLEOTIDE SEQUENCE [LARGE SCALE GENOMIC DNA]</scope>
</reference>
<evidence type="ECO:0000256" key="4">
    <source>
        <dbReference type="ARBA" id="ARBA00022692"/>
    </source>
</evidence>
<evidence type="ECO:0008006" key="11">
    <source>
        <dbReference type="Google" id="ProtNLM"/>
    </source>
</evidence>
<dbReference type="GO" id="GO:0044038">
    <property type="term" value="P:cell wall macromolecule biosynthetic process"/>
    <property type="evidence" value="ECO:0007669"/>
    <property type="project" value="TreeGrafter"/>
</dbReference>
<comment type="subcellular location">
    <subcellularLocation>
        <location evidence="1">Cell membrane</location>
        <topology evidence="1">Multi-pass membrane protein</topology>
    </subcellularLocation>
</comment>
<dbReference type="GO" id="GO:0016780">
    <property type="term" value="F:phosphotransferase activity, for other substituted phosphate groups"/>
    <property type="evidence" value="ECO:0007669"/>
    <property type="project" value="InterPro"/>
</dbReference>
<evidence type="ECO:0000256" key="6">
    <source>
        <dbReference type="ARBA" id="ARBA00023136"/>
    </source>
</evidence>
<feature type="transmembrane region" description="Helical" evidence="8">
    <location>
        <begin position="166"/>
        <end position="184"/>
    </location>
</feature>
<feature type="transmembrane region" description="Helical" evidence="8">
    <location>
        <begin position="316"/>
        <end position="333"/>
    </location>
</feature>
<feature type="transmembrane region" description="Helical" evidence="8">
    <location>
        <begin position="136"/>
        <end position="154"/>
    </location>
</feature>
<gene>
    <name evidence="9" type="ORF">A2784_02400</name>
</gene>
<evidence type="ECO:0000256" key="2">
    <source>
        <dbReference type="ARBA" id="ARBA00022475"/>
    </source>
</evidence>
<dbReference type="STRING" id="1797589.A2784_02400"/>
<feature type="transmembrane region" description="Helical" evidence="8">
    <location>
        <begin position="220"/>
        <end position="237"/>
    </location>
</feature>
<evidence type="ECO:0000256" key="1">
    <source>
        <dbReference type="ARBA" id="ARBA00004651"/>
    </source>
</evidence>
<dbReference type="AlphaFoldDB" id="A0A1G1VU80"/>
<feature type="binding site" evidence="7">
    <location>
        <position position="157"/>
    </location>
    <ligand>
        <name>Mg(2+)</name>
        <dbReference type="ChEBI" id="CHEBI:18420"/>
    </ligand>
</feature>
<protein>
    <recommendedName>
        <fullName evidence="11">Undecaprenyl-phosphate alpha-N-acetylglucosaminyl 1-phosphate transferase</fullName>
    </recommendedName>
</protein>
<proteinExistence type="predicted"/>
<dbReference type="PANTHER" id="PTHR22926:SF3">
    <property type="entry name" value="UNDECAPRENYL-PHOSPHATE ALPHA-N-ACETYLGLUCOSAMINYL 1-PHOSPHATE TRANSFERASE"/>
    <property type="match status" value="1"/>
</dbReference>
<organism evidence="9 10">
    <name type="scientific">Candidatus Chisholmbacteria bacterium RIFCSPHIGHO2_01_FULL_48_12</name>
    <dbReference type="NCBI Taxonomy" id="1797589"/>
    <lineage>
        <taxon>Bacteria</taxon>
        <taxon>Candidatus Chisholmiibacteriota</taxon>
    </lineage>
</organism>
<dbReference type="PANTHER" id="PTHR22926">
    <property type="entry name" value="PHOSPHO-N-ACETYLMURAMOYL-PENTAPEPTIDE-TRANSFERASE"/>
    <property type="match status" value="1"/>
</dbReference>
<keyword evidence="5 8" id="KW-1133">Transmembrane helix</keyword>
<feature type="transmembrane region" description="Helical" evidence="8">
    <location>
        <begin position="291"/>
        <end position="310"/>
    </location>
</feature>
<feature type="transmembrane region" description="Helical" evidence="8">
    <location>
        <begin position="50"/>
        <end position="71"/>
    </location>
</feature>
<evidence type="ECO:0000256" key="5">
    <source>
        <dbReference type="ARBA" id="ARBA00022989"/>
    </source>
</evidence>
<dbReference type="GO" id="GO:0046872">
    <property type="term" value="F:metal ion binding"/>
    <property type="evidence" value="ECO:0007669"/>
    <property type="project" value="UniProtKB-KW"/>
</dbReference>
<accession>A0A1G1VU80</accession>
<keyword evidence="3" id="KW-0808">Transferase</keyword>
<dbReference type="Proteomes" id="UP000177324">
    <property type="component" value="Unassembled WGS sequence"/>
</dbReference>
<dbReference type="CDD" id="cd06853">
    <property type="entry name" value="GT_WecA_like"/>
    <property type="match status" value="1"/>
</dbReference>
<sequence length="348" mass="37480">MNLAWFLAAPLMSSFLIAVAVTPMVIWWYKREQWLDDPKTQAHPKIIHTYPVPRGGGVPIMVAVGVTAITFLGIDKYVIGILAGAAILTVVGVIDDIKDLNPYLRLGLGAVAAAGTVAAGIKIGFISNPWGGVVDLHPWLADGLAILWIVWLMNMVNWSKGVDGQLPGVVVIAAVTIGMLSLRFSADVTVWPVIILAMIVAGAYGGLLVFNVYPQKMMPGYGGGALGGYLLAVLAILSTVKVGTALVVLGVPLVDAGYVIARRLWAGRSPVWGDRGHLHHKLLDLGWSKRSIAAGYWLVTAALGLIALRLNAQQKFYTILMLGMLVGGFLLWWKHWSWYSSRPGRDNG</sequence>
<keyword evidence="6 8" id="KW-0472">Membrane</keyword>
<keyword evidence="2" id="KW-1003">Cell membrane</keyword>
<keyword evidence="4 8" id="KW-0812">Transmembrane</keyword>